<feature type="chain" id="PRO_5021767746" evidence="2">
    <location>
        <begin position="21"/>
        <end position="201"/>
    </location>
</feature>
<feature type="transmembrane region" description="Helical" evidence="1">
    <location>
        <begin position="49"/>
        <end position="69"/>
    </location>
</feature>
<dbReference type="OrthoDB" id="9808192at2"/>
<feature type="transmembrane region" description="Helical" evidence="1">
    <location>
        <begin position="106"/>
        <end position="139"/>
    </location>
</feature>
<evidence type="ECO:0000256" key="2">
    <source>
        <dbReference type="SAM" id="SignalP"/>
    </source>
</evidence>
<feature type="signal peptide" evidence="2">
    <location>
        <begin position="1"/>
        <end position="20"/>
    </location>
</feature>
<dbReference type="EMBL" id="VJNB01000001">
    <property type="protein sequence ID" value="TSE21371.1"/>
    <property type="molecule type" value="Genomic_DNA"/>
</dbReference>
<dbReference type="InterPro" id="IPR007038">
    <property type="entry name" value="HupE_UreJ"/>
</dbReference>
<reference evidence="3 4" key="1">
    <citation type="submission" date="2019-07" db="EMBL/GenBank/DDBJ databases">
        <title>Tepidimonas alkaliphilus YIM 72238 draft genome.</title>
        <authorList>
            <person name="Da Costa M.S."/>
            <person name="Froufe H.J.C."/>
            <person name="Egas C."/>
            <person name="Albuquerque L."/>
        </authorList>
    </citation>
    <scope>NUCLEOTIDE SEQUENCE [LARGE SCALE GENOMIC DNA]</scope>
    <source>
        <strain evidence="3 4">YIM 72238</strain>
    </source>
</reference>
<keyword evidence="4" id="KW-1185">Reference proteome</keyword>
<dbReference type="AlphaFoldDB" id="A0A554WCS0"/>
<keyword evidence="2" id="KW-0732">Signal</keyword>
<dbReference type="Pfam" id="PF04955">
    <property type="entry name" value="HupE_UreJ"/>
    <property type="match status" value="1"/>
</dbReference>
<dbReference type="Proteomes" id="UP000315736">
    <property type="component" value="Unassembled WGS sequence"/>
</dbReference>
<sequence>MTTSSFRCLALTRRAGPALAAAGFGLAAHTVWAHTGVDMGAHHGWLAGLMHPWSGLDHLLVMLAVGVWSALATARVWLAPLSFAAVLWLGAWSAQHGLAVPAVEPMIVASMVVIGLLIALQAAWPAPVVAAIVAGFAWFHGAAHGQELQGSAALAGMVLSTAVLHALGIALGVTLRRWHAWAPRASGALVALAGFYTLLAR</sequence>
<organism evidence="3 4">
    <name type="scientific">Tepidimonas alkaliphilus</name>
    <dbReference type="NCBI Taxonomy" id="2588942"/>
    <lineage>
        <taxon>Bacteria</taxon>
        <taxon>Pseudomonadati</taxon>
        <taxon>Pseudomonadota</taxon>
        <taxon>Betaproteobacteria</taxon>
        <taxon>Burkholderiales</taxon>
        <taxon>Tepidimonas</taxon>
    </lineage>
</organism>
<gene>
    <name evidence="3" type="ORF">Talka_00038</name>
</gene>
<name>A0A554WCS0_9BURK</name>
<keyword evidence="1" id="KW-0472">Membrane</keyword>
<evidence type="ECO:0000313" key="4">
    <source>
        <dbReference type="Proteomes" id="UP000315736"/>
    </source>
</evidence>
<dbReference type="RefSeq" id="WP_143889023.1">
    <property type="nucleotide sequence ID" value="NZ_VJNB01000001.1"/>
</dbReference>
<keyword evidence="1" id="KW-0812">Transmembrane</keyword>
<proteinExistence type="predicted"/>
<feature type="transmembrane region" description="Helical" evidence="1">
    <location>
        <begin position="76"/>
        <end position="94"/>
    </location>
</feature>
<evidence type="ECO:0000313" key="3">
    <source>
        <dbReference type="EMBL" id="TSE21371.1"/>
    </source>
</evidence>
<feature type="transmembrane region" description="Helical" evidence="1">
    <location>
        <begin position="151"/>
        <end position="175"/>
    </location>
</feature>
<protein>
    <submittedName>
        <fullName evidence="3">HupE / UreJ protein</fullName>
    </submittedName>
</protein>
<accession>A0A554WCS0</accession>
<feature type="transmembrane region" description="Helical" evidence="1">
    <location>
        <begin position="181"/>
        <end position="199"/>
    </location>
</feature>
<dbReference type="PIRSF" id="PIRSF016919">
    <property type="entry name" value="HupE_UreJ"/>
    <property type="match status" value="1"/>
</dbReference>
<comment type="caution">
    <text evidence="3">The sequence shown here is derived from an EMBL/GenBank/DDBJ whole genome shotgun (WGS) entry which is preliminary data.</text>
</comment>
<keyword evidence="1" id="KW-1133">Transmembrane helix</keyword>
<evidence type="ECO:0000256" key="1">
    <source>
        <dbReference type="SAM" id="Phobius"/>
    </source>
</evidence>